<keyword evidence="3" id="KW-0238">DNA-binding</keyword>
<evidence type="ECO:0000256" key="2">
    <source>
        <dbReference type="ARBA" id="ARBA00023015"/>
    </source>
</evidence>
<accession>A0A0M0GK38</accession>
<dbReference type="InterPro" id="IPR005119">
    <property type="entry name" value="LysR_subst-bd"/>
</dbReference>
<feature type="domain" description="HTH lysR-type" evidence="5">
    <location>
        <begin position="1"/>
        <end position="58"/>
    </location>
</feature>
<dbReference type="InterPro" id="IPR036390">
    <property type="entry name" value="WH_DNA-bd_sf"/>
</dbReference>
<dbReference type="PANTHER" id="PTHR30126:SF39">
    <property type="entry name" value="HTH-TYPE TRANSCRIPTIONAL REGULATOR CYSL"/>
    <property type="match status" value="1"/>
</dbReference>
<dbReference type="InterPro" id="IPR036388">
    <property type="entry name" value="WH-like_DNA-bd_sf"/>
</dbReference>
<dbReference type="PRINTS" id="PR00039">
    <property type="entry name" value="HTHLYSR"/>
</dbReference>
<keyword evidence="2" id="KW-0805">Transcription regulation</keyword>
<dbReference type="PATRIC" id="fig|1459.3.peg.2779"/>
<dbReference type="SUPFAM" id="SSF53850">
    <property type="entry name" value="Periplasmic binding protein-like II"/>
    <property type="match status" value="1"/>
</dbReference>
<dbReference type="STRING" id="1459.AF332_12865"/>
<gene>
    <name evidence="6" type="ORF">AF332_12865</name>
</gene>
<proteinExistence type="inferred from homology"/>
<evidence type="ECO:0000256" key="3">
    <source>
        <dbReference type="ARBA" id="ARBA00023125"/>
    </source>
</evidence>
<dbReference type="EMBL" id="LGUF01000007">
    <property type="protein sequence ID" value="KON90285.1"/>
    <property type="molecule type" value="Genomic_DNA"/>
</dbReference>
<dbReference type="GO" id="GO:0003700">
    <property type="term" value="F:DNA-binding transcription factor activity"/>
    <property type="evidence" value="ECO:0007669"/>
    <property type="project" value="InterPro"/>
</dbReference>
<dbReference type="Gene3D" id="3.40.190.290">
    <property type="match status" value="1"/>
</dbReference>
<dbReference type="SUPFAM" id="SSF46785">
    <property type="entry name" value="Winged helix' DNA-binding domain"/>
    <property type="match status" value="1"/>
</dbReference>
<evidence type="ECO:0000256" key="1">
    <source>
        <dbReference type="ARBA" id="ARBA00009437"/>
    </source>
</evidence>
<dbReference type="FunFam" id="1.10.10.10:FF:000001">
    <property type="entry name" value="LysR family transcriptional regulator"/>
    <property type="match status" value="1"/>
</dbReference>
<evidence type="ECO:0000313" key="7">
    <source>
        <dbReference type="Proteomes" id="UP000037109"/>
    </source>
</evidence>
<keyword evidence="4" id="KW-0804">Transcription</keyword>
<comment type="similarity">
    <text evidence="1">Belongs to the LysR transcriptional regulatory family.</text>
</comment>
<evidence type="ECO:0000259" key="5">
    <source>
        <dbReference type="PROSITE" id="PS50931"/>
    </source>
</evidence>
<protein>
    <submittedName>
        <fullName evidence="6">LysR family transcriptional regulator</fullName>
    </submittedName>
</protein>
<dbReference type="Pfam" id="PF00126">
    <property type="entry name" value="HTH_1"/>
    <property type="match status" value="1"/>
</dbReference>
<dbReference type="InterPro" id="IPR000847">
    <property type="entry name" value="LysR_HTH_N"/>
</dbReference>
<comment type="caution">
    <text evidence="6">The sequence shown here is derived from an EMBL/GenBank/DDBJ whole genome shotgun (WGS) entry which is preliminary data.</text>
</comment>
<dbReference type="Proteomes" id="UP000037109">
    <property type="component" value="Unassembled WGS sequence"/>
</dbReference>
<dbReference type="AlphaFoldDB" id="A0A0M0GK38"/>
<dbReference type="PANTHER" id="PTHR30126">
    <property type="entry name" value="HTH-TYPE TRANSCRIPTIONAL REGULATOR"/>
    <property type="match status" value="1"/>
</dbReference>
<evidence type="ECO:0000313" key="6">
    <source>
        <dbReference type="EMBL" id="KON90285.1"/>
    </source>
</evidence>
<keyword evidence="7" id="KW-1185">Reference proteome</keyword>
<dbReference type="PROSITE" id="PS50931">
    <property type="entry name" value="HTH_LYSR"/>
    <property type="match status" value="1"/>
</dbReference>
<evidence type="ECO:0000256" key="4">
    <source>
        <dbReference type="ARBA" id="ARBA00023163"/>
    </source>
</evidence>
<name>A0A0M0GK38_SPOGL</name>
<dbReference type="Gene3D" id="1.10.10.10">
    <property type="entry name" value="Winged helix-like DNA-binding domain superfamily/Winged helix DNA-binding domain"/>
    <property type="match status" value="1"/>
</dbReference>
<dbReference type="OrthoDB" id="9785745at2"/>
<dbReference type="Pfam" id="PF03466">
    <property type="entry name" value="LysR_substrate"/>
    <property type="match status" value="1"/>
</dbReference>
<organism evidence="6 7">
    <name type="scientific">Sporosarcina globispora</name>
    <name type="common">Bacillus globisporus</name>
    <dbReference type="NCBI Taxonomy" id="1459"/>
    <lineage>
        <taxon>Bacteria</taxon>
        <taxon>Bacillati</taxon>
        <taxon>Bacillota</taxon>
        <taxon>Bacilli</taxon>
        <taxon>Bacillales</taxon>
        <taxon>Caryophanaceae</taxon>
        <taxon>Sporosarcina</taxon>
    </lineage>
</organism>
<dbReference type="GO" id="GO:0000976">
    <property type="term" value="F:transcription cis-regulatory region binding"/>
    <property type="evidence" value="ECO:0007669"/>
    <property type="project" value="TreeGrafter"/>
</dbReference>
<sequence length="309" mass="35294">MNIGNLKMFCRVVDEGSISKAARMSYVSQPSVTSQIRQLEKYYGVDLFDRSGGKLTTTEAGMTLYPYAKEIIDYLKKSEEAVQHIFNDYESTLYIGASLTIGEYLLPGILGEFQKEYKNINFSLTIGNTPSIVGNLENHDIDIALVEGIVTNESLQTKKFAEDELILVIPSNHRWKNMNEISINELSEEKMIWREENSGARNIIEKIFTERNVMNKIRSRMEFGSTQSIKSAIEVGLGIGIIPKWSVIRELEMGVLKHMPISDITISRDLWVVQRPSRFPKKTMEQFTAFLTKQNDKLSLRAYKNENLT</sequence>
<reference evidence="7" key="1">
    <citation type="submission" date="2015-07" db="EMBL/GenBank/DDBJ databases">
        <title>Fjat-10036 dsm4.</title>
        <authorList>
            <person name="Liu B."/>
            <person name="Wang J."/>
            <person name="Zhu Y."/>
            <person name="Liu G."/>
            <person name="Chen Q."/>
            <person name="Chen Z."/>
            <person name="Lan J."/>
            <person name="Che J."/>
            <person name="Ge C."/>
            <person name="Shi H."/>
            <person name="Pan Z."/>
            <person name="Liu X."/>
        </authorList>
    </citation>
    <scope>NUCLEOTIDE SEQUENCE [LARGE SCALE GENOMIC DNA]</scope>
    <source>
        <strain evidence="7">DSM 4</strain>
    </source>
</reference>
<dbReference type="CDD" id="cd08420">
    <property type="entry name" value="PBP2_CysL_like"/>
    <property type="match status" value="1"/>
</dbReference>